<feature type="region of interest" description="Disordered" evidence="1">
    <location>
        <begin position="1"/>
        <end position="28"/>
    </location>
</feature>
<protein>
    <submittedName>
        <fullName evidence="2">Uncharacterized protein</fullName>
    </submittedName>
</protein>
<dbReference type="OrthoDB" id="1935019at2759"/>
<reference evidence="2" key="1">
    <citation type="journal article" date="2016" name="Nat. Genet.">
        <title>A high-quality carrot genome assembly provides new insights into carotenoid accumulation and asterid genome evolution.</title>
        <authorList>
            <person name="Iorizzo M."/>
            <person name="Ellison S."/>
            <person name="Senalik D."/>
            <person name="Zeng P."/>
            <person name="Satapoomin P."/>
            <person name="Huang J."/>
            <person name="Bowman M."/>
            <person name="Iovene M."/>
            <person name="Sanseverino W."/>
            <person name="Cavagnaro P."/>
            <person name="Yildiz M."/>
            <person name="Macko-Podgorni A."/>
            <person name="Moranska E."/>
            <person name="Grzebelus E."/>
            <person name="Grzebelus D."/>
            <person name="Ashrafi H."/>
            <person name="Zheng Z."/>
            <person name="Cheng S."/>
            <person name="Spooner D."/>
            <person name="Van Deynze A."/>
            <person name="Simon P."/>
        </authorList>
    </citation>
    <scope>NUCLEOTIDE SEQUENCE</scope>
    <source>
        <tissue evidence="2">Leaf</tissue>
    </source>
</reference>
<sequence>MSGPRGGSNKKHSTRTKQDEDQDEVEKLLRATEDDILLKLSVDSHMSRGSSSHIIHPDLDRRFQALRSSSSSSNSKPKASVRTPDAKLNKEFESVVKENDGDGDDLFARFTALKATLPSYSKESGNVGSDGVDGDEVDEVIRWAIDAAALDPSPPSDDDATDASSDDQTDDDEDEDDDIKKKDKKKKGARK</sequence>
<dbReference type="AlphaFoldDB" id="A0A164SMR7"/>
<evidence type="ECO:0000313" key="2">
    <source>
        <dbReference type="EMBL" id="WOH07510.1"/>
    </source>
</evidence>
<reference evidence="2" key="2">
    <citation type="submission" date="2022-03" db="EMBL/GenBank/DDBJ databases">
        <title>Draft title - Genomic analysis of global carrot germplasm unveils the trajectory of domestication and the origin of high carotenoid orange carrot.</title>
        <authorList>
            <person name="Iorizzo M."/>
            <person name="Ellison S."/>
            <person name="Senalik D."/>
            <person name="Macko-Podgorni A."/>
            <person name="Grzebelus D."/>
            <person name="Bostan H."/>
            <person name="Rolling W."/>
            <person name="Curaba J."/>
            <person name="Simon P."/>
        </authorList>
    </citation>
    <scope>NUCLEOTIDE SEQUENCE</scope>
    <source>
        <tissue evidence="2">Leaf</tissue>
    </source>
</reference>
<name>A0A164SMR7_DAUCS</name>
<gene>
    <name evidence="2" type="ORF">DCAR_0726940</name>
</gene>
<dbReference type="Proteomes" id="UP000077755">
    <property type="component" value="Chromosome 7"/>
</dbReference>
<dbReference type="EMBL" id="CP093349">
    <property type="protein sequence ID" value="WOH07510.1"/>
    <property type="molecule type" value="Genomic_DNA"/>
</dbReference>
<dbReference type="OMA" id="IQWAMDA"/>
<dbReference type="KEGG" id="dcr:108193435"/>
<feature type="region of interest" description="Disordered" evidence="1">
    <location>
        <begin position="65"/>
        <end position="89"/>
    </location>
</feature>
<organism evidence="2 3">
    <name type="scientific">Daucus carota subsp. sativus</name>
    <name type="common">Carrot</name>
    <dbReference type="NCBI Taxonomy" id="79200"/>
    <lineage>
        <taxon>Eukaryota</taxon>
        <taxon>Viridiplantae</taxon>
        <taxon>Streptophyta</taxon>
        <taxon>Embryophyta</taxon>
        <taxon>Tracheophyta</taxon>
        <taxon>Spermatophyta</taxon>
        <taxon>Magnoliopsida</taxon>
        <taxon>eudicotyledons</taxon>
        <taxon>Gunneridae</taxon>
        <taxon>Pentapetalae</taxon>
        <taxon>asterids</taxon>
        <taxon>campanulids</taxon>
        <taxon>Apiales</taxon>
        <taxon>Apiaceae</taxon>
        <taxon>Apioideae</taxon>
        <taxon>Scandiceae</taxon>
        <taxon>Daucinae</taxon>
        <taxon>Daucus</taxon>
        <taxon>Daucus sect. Daucus</taxon>
    </lineage>
</organism>
<accession>A0A164SMR7</accession>
<feature type="region of interest" description="Disordered" evidence="1">
    <location>
        <begin position="118"/>
        <end position="191"/>
    </location>
</feature>
<proteinExistence type="predicted"/>
<evidence type="ECO:0000256" key="1">
    <source>
        <dbReference type="SAM" id="MobiDB-lite"/>
    </source>
</evidence>
<dbReference type="Gramene" id="KZM86351">
    <property type="protein sequence ID" value="KZM86351"/>
    <property type="gene ID" value="DCAR_023485"/>
</dbReference>
<feature type="compositionally biased region" description="Acidic residues" evidence="1">
    <location>
        <begin position="156"/>
        <end position="177"/>
    </location>
</feature>
<keyword evidence="3" id="KW-1185">Reference proteome</keyword>
<evidence type="ECO:0000313" key="3">
    <source>
        <dbReference type="Proteomes" id="UP000077755"/>
    </source>
</evidence>
<feature type="compositionally biased region" description="Basic residues" evidence="1">
    <location>
        <begin position="182"/>
        <end position="191"/>
    </location>
</feature>